<dbReference type="AlphaFoldDB" id="A0A5D3YIE9"/>
<dbReference type="Proteomes" id="UP000324595">
    <property type="component" value="Unassembled WGS sequence"/>
</dbReference>
<name>A0A5D3YIE9_9BACT</name>
<proteinExistence type="predicted"/>
<dbReference type="SMART" id="SM00342">
    <property type="entry name" value="HTH_ARAC"/>
    <property type="match status" value="1"/>
</dbReference>
<protein>
    <submittedName>
        <fullName evidence="2">AraC-type DNA-binding protein</fullName>
    </submittedName>
</protein>
<dbReference type="EMBL" id="VNHY01000002">
    <property type="protein sequence ID" value="TYP93624.1"/>
    <property type="molecule type" value="Genomic_DNA"/>
</dbReference>
<dbReference type="PROSITE" id="PS01124">
    <property type="entry name" value="HTH_ARAC_FAMILY_2"/>
    <property type="match status" value="1"/>
</dbReference>
<dbReference type="OrthoDB" id="1007602at2"/>
<organism evidence="2 3">
    <name type="scientific">Fodinibius salinus</name>
    <dbReference type="NCBI Taxonomy" id="860790"/>
    <lineage>
        <taxon>Bacteria</taxon>
        <taxon>Pseudomonadati</taxon>
        <taxon>Balneolota</taxon>
        <taxon>Balneolia</taxon>
        <taxon>Balneolales</taxon>
        <taxon>Balneolaceae</taxon>
        <taxon>Fodinibius</taxon>
    </lineage>
</organism>
<comment type="caution">
    <text evidence="2">The sequence shown here is derived from an EMBL/GenBank/DDBJ whole genome shotgun (WGS) entry which is preliminary data.</text>
</comment>
<dbReference type="RefSeq" id="WP_148898684.1">
    <property type="nucleotide sequence ID" value="NZ_VNHY01000002.1"/>
</dbReference>
<keyword evidence="3" id="KW-1185">Reference proteome</keyword>
<dbReference type="InterPro" id="IPR018060">
    <property type="entry name" value="HTH_AraC"/>
</dbReference>
<gene>
    <name evidence="2" type="ORF">LX73_1331</name>
</gene>
<feature type="domain" description="HTH araC/xylS-type" evidence="1">
    <location>
        <begin position="42"/>
        <end position="110"/>
    </location>
</feature>
<dbReference type="GO" id="GO:0043565">
    <property type="term" value="F:sequence-specific DNA binding"/>
    <property type="evidence" value="ECO:0007669"/>
    <property type="project" value="InterPro"/>
</dbReference>
<evidence type="ECO:0000313" key="2">
    <source>
        <dbReference type="EMBL" id="TYP93624.1"/>
    </source>
</evidence>
<keyword evidence="2" id="KW-0238">DNA-binding</keyword>
<accession>A0A5D3YIE9</accession>
<dbReference type="Pfam" id="PF12833">
    <property type="entry name" value="HTH_18"/>
    <property type="match status" value="1"/>
</dbReference>
<evidence type="ECO:0000313" key="3">
    <source>
        <dbReference type="Proteomes" id="UP000324595"/>
    </source>
</evidence>
<reference evidence="2 3" key="1">
    <citation type="submission" date="2019-07" db="EMBL/GenBank/DDBJ databases">
        <title>Genomic Encyclopedia of Archaeal and Bacterial Type Strains, Phase II (KMG-II): from individual species to whole genera.</title>
        <authorList>
            <person name="Goeker M."/>
        </authorList>
    </citation>
    <scope>NUCLEOTIDE SEQUENCE [LARGE SCALE GENOMIC DNA]</scope>
    <source>
        <strain evidence="2 3">DSM 21935</strain>
    </source>
</reference>
<sequence length="128" mass="14807">MNKQRQLASIGEALSILQDEVCHIITVQYWAQAVGYECSKKFSNVFRNEFGKRPQPVLISFRTRKAIALVRKSNLSNYEIAQKLKLRNEKGLYQFVKEQTGHSPTAIQNMVASDYQRLQKRLCNKISE</sequence>
<dbReference type="Gene3D" id="1.10.10.60">
    <property type="entry name" value="Homeodomain-like"/>
    <property type="match status" value="1"/>
</dbReference>
<evidence type="ECO:0000259" key="1">
    <source>
        <dbReference type="PROSITE" id="PS01124"/>
    </source>
</evidence>
<dbReference type="GO" id="GO:0003700">
    <property type="term" value="F:DNA-binding transcription factor activity"/>
    <property type="evidence" value="ECO:0007669"/>
    <property type="project" value="InterPro"/>
</dbReference>